<dbReference type="InterPro" id="IPR021875">
    <property type="entry name" value="Dsl1_N_dom"/>
</dbReference>
<protein>
    <submittedName>
        <fullName evidence="4">Protein transport protein DSL1</fullName>
    </submittedName>
</protein>
<evidence type="ECO:0000259" key="2">
    <source>
        <dbReference type="Pfam" id="PF11988"/>
    </source>
</evidence>
<gene>
    <name evidence="4" type="ORF">AO440_003107</name>
</gene>
<dbReference type="InterPro" id="IPR038442">
    <property type="entry name" value="Dsl1_N_sf"/>
</dbReference>
<dbReference type="GO" id="GO:0070939">
    <property type="term" value="C:Dsl1/NZR complex"/>
    <property type="evidence" value="ECO:0007669"/>
    <property type="project" value="EnsemblFungi"/>
</dbReference>
<organism evidence="4 5">
    <name type="scientific">Candida glabrata</name>
    <name type="common">Yeast</name>
    <name type="synonym">Torulopsis glabrata</name>
    <dbReference type="NCBI Taxonomy" id="5478"/>
    <lineage>
        <taxon>Eukaryota</taxon>
        <taxon>Fungi</taxon>
        <taxon>Dikarya</taxon>
        <taxon>Ascomycota</taxon>
        <taxon>Saccharomycotina</taxon>
        <taxon>Saccharomycetes</taxon>
        <taxon>Saccharomycetales</taxon>
        <taxon>Saccharomycetaceae</taxon>
        <taxon>Nakaseomyces</taxon>
    </lineage>
</organism>
<dbReference type="InterPro" id="IPR046362">
    <property type="entry name" value="Zw10/DSL1_C_sf"/>
</dbReference>
<dbReference type="InterPro" id="IPR021876">
    <property type="entry name" value="Dsl1_C"/>
</dbReference>
<dbReference type="PANTHER" id="PTHR12205">
    <property type="entry name" value="CENTROMERE/KINETOCHORE PROTEIN ZW10"/>
    <property type="match status" value="1"/>
</dbReference>
<dbReference type="VEuPathDB" id="FungiDB:CAGL0J07964g"/>
<sequence>MTYADKDHVITELLKDPVYLSRHNSLATHPKDENDLYALETKLEEELHDLKDLKIVSSLVKETQVNLDLMELENCYYSLYNLSKKLKSSRSFLKQSLHFQRSVAVHVDELRIKLLSTIYDILATKFWSISESSFEFHPDIKWKEEEFMMKYEEFKSFVSKSFFPDNAINNSHWLITDIIHSEEQERMRNKLKDIYINYIDFASLTKAVKDALFSDEYEFEWSDNNYTKLLITKRGALCIQKRIESFNNLLSFLEKGISNSDKFKLLTNLGKAIGIEFLRFVKSNATGIIDKNANSIKQQTLLLNDRLKTISEQSGAWNFDSDQISKLLNDEILYKSLLLDGVFGRAISDVRKLIANESWKSKTKITLKNSEMLNDSKEKEISQDNVGDEWEWNEDEMDDDVHNSTSKVPNSKSEDLNDDEDGWADEIDVDLEDEINTKETEPEDDAWNDEWDVEEDIKSTHSNKNSKSKHVINTTEEVTITELPKKFLSIMEKLLEDARAIDVNLPLTEDFKYKANLLQTVFFSISSTKYGNEWWQFYNDMKFTFDQNNDMKRLQELIYNYMETNLQNTKKISKRILSSQLQQFQRNENNPSWNDTLDNFLPFLEEELANITTHITQEDSFRYITRLFSFIFEDVIIQNILSWDIISEKNSENISELLKLIITSTQIDSLNTYPKYRELYERVNIVAMLLPLHLKEIMEMFYNGDFYLFTTEEIITWIKLLFAETPLRKDAIDDIYEIRNTPTED</sequence>
<comment type="caution">
    <text evidence="4">The sequence shown here is derived from an EMBL/GenBank/DDBJ whole genome shotgun (WGS) entry which is preliminary data.</text>
</comment>
<dbReference type="PANTHER" id="PTHR12205:SF0">
    <property type="entry name" value="CENTROMERE_KINETOCHORE PROTEIN ZW10 HOMOLOG"/>
    <property type="match status" value="1"/>
</dbReference>
<evidence type="ECO:0000256" key="1">
    <source>
        <dbReference type="SAM" id="MobiDB-lite"/>
    </source>
</evidence>
<dbReference type="GO" id="GO:0005634">
    <property type="term" value="C:nucleus"/>
    <property type="evidence" value="ECO:0007669"/>
    <property type="project" value="EnsemblFungi"/>
</dbReference>
<dbReference type="Gene3D" id="1.20.58.2230">
    <property type="entry name" value="Retrograde transport protein Dsl1, N-terminal domain"/>
    <property type="match status" value="1"/>
</dbReference>
<proteinExistence type="predicted"/>
<dbReference type="Gene3D" id="1.20.58.1440">
    <property type="match status" value="1"/>
</dbReference>
<accession>A0A0W0DH15</accession>
<dbReference type="Pfam" id="PF11989">
    <property type="entry name" value="Dsl1_C"/>
    <property type="match status" value="1"/>
</dbReference>
<feature type="domain" description="Retrograde transport protein Dsl1 C-terminal" evidence="3">
    <location>
        <begin position="551"/>
        <end position="744"/>
    </location>
</feature>
<feature type="domain" description="Retrograde transport protein Dsl1 N-terminal" evidence="2">
    <location>
        <begin position="3"/>
        <end position="351"/>
    </location>
</feature>
<evidence type="ECO:0000313" key="4">
    <source>
        <dbReference type="EMBL" id="KTB11118.1"/>
    </source>
</evidence>
<feature type="region of interest" description="Disordered" evidence="1">
    <location>
        <begin position="395"/>
        <end position="422"/>
    </location>
</feature>
<dbReference type="GO" id="GO:0006888">
    <property type="term" value="P:endoplasmic reticulum to Golgi vesicle-mediated transport"/>
    <property type="evidence" value="ECO:0007669"/>
    <property type="project" value="TreeGrafter"/>
</dbReference>
<dbReference type="VEuPathDB" id="FungiDB:GWK60_J07799"/>
<evidence type="ECO:0000313" key="5">
    <source>
        <dbReference type="Proteomes" id="UP000054886"/>
    </source>
</evidence>
<dbReference type="Gene3D" id="1.10.357.150">
    <property type="match status" value="1"/>
</dbReference>
<dbReference type="GO" id="GO:0006890">
    <property type="term" value="P:retrograde vesicle-mediated transport, Golgi to endoplasmic reticulum"/>
    <property type="evidence" value="ECO:0007669"/>
    <property type="project" value="EnsemblFungi"/>
</dbReference>
<dbReference type="VEuPathDB" id="FungiDB:GVI51_J07821"/>
<dbReference type="Pfam" id="PF11988">
    <property type="entry name" value="Dsl1_N"/>
    <property type="match status" value="1"/>
</dbReference>
<dbReference type="Proteomes" id="UP000054886">
    <property type="component" value="Unassembled WGS sequence"/>
</dbReference>
<dbReference type="AlphaFoldDB" id="A0A0W0DH15"/>
<dbReference type="EMBL" id="LLZZ01000043">
    <property type="protein sequence ID" value="KTB11118.1"/>
    <property type="molecule type" value="Genomic_DNA"/>
</dbReference>
<dbReference type="Gene3D" id="1.10.287.3290">
    <property type="match status" value="1"/>
</dbReference>
<reference evidence="4 5" key="1">
    <citation type="submission" date="2015-10" db="EMBL/GenBank/DDBJ databases">
        <title>Draft genomes sequences of Candida glabrata isolates 1A, 1B, 2A, 2B, 3A and 3B.</title>
        <authorList>
            <person name="Haavelsrud O.E."/>
            <person name="Gaustad P."/>
        </authorList>
    </citation>
    <scope>NUCLEOTIDE SEQUENCE [LARGE SCALE GENOMIC DNA]</scope>
    <source>
        <strain evidence="4">910700640</strain>
    </source>
</reference>
<dbReference type="GO" id="GO:0007094">
    <property type="term" value="P:mitotic spindle assembly checkpoint signaling"/>
    <property type="evidence" value="ECO:0007669"/>
    <property type="project" value="TreeGrafter"/>
</dbReference>
<evidence type="ECO:0000259" key="3">
    <source>
        <dbReference type="Pfam" id="PF11989"/>
    </source>
</evidence>
<name>A0A0W0DH15_CANGB</name>
<dbReference type="VEuPathDB" id="FungiDB:B1J91_J07964g"/>
<dbReference type="GO" id="GO:1990423">
    <property type="term" value="C:RZZ complex"/>
    <property type="evidence" value="ECO:0007669"/>
    <property type="project" value="TreeGrafter"/>
</dbReference>
<dbReference type="GO" id="GO:0032581">
    <property type="term" value="P:ER-dependent peroxisome organization"/>
    <property type="evidence" value="ECO:0007669"/>
    <property type="project" value="EnsemblFungi"/>
</dbReference>